<evidence type="ECO:0000313" key="2">
    <source>
        <dbReference type="Proteomes" id="UP000016935"/>
    </source>
</evidence>
<reference evidence="1 2" key="2">
    <citation type="journal article" date="2013" name="PLoS Genet.">
        <title>Comparative genome structure, secondary metabolite, and effector coding capacity across Cochliobolus pathogens.</title>
        <authorList>
            <person name="Condon B.J."/>
            <person name="Leng Y."/>
            <person name="Wu D."/>
            <person name="Bushley K.E."/>
            <person name="Ohm R.A."/>
            <person name="Otillar R."/>
            <person name="Martin J."/>
            <person name="Schackwitz W."/>
            <person name="Grimwood J."/>
            <person name="MohdZainudin N."/>
            <person name="Xue C."/>
            <person name="Wang R."/>
            <person name="Manning V.A."/>
            <person name="Dhillon B."/>
            <person name="Tu Z.J."/>
            <person name="Steffenson B.J."/>
            <person name="Salamov A."/>
            <person name="Sun H."/>
            <person name="Lowry S."/>
            <person name="LaButti K."/>
            <person name="Han J."/>
            <person name="Copeland A."/>
            <person name="Lindquist E."/>
            <person name="Barry K."/>
            <person name="Schmutz J."/>
            <person name="Baker S.E."/>
            <person name="Ciuffetti L.M."/>
            <person name="Grigoriev I.V."/>
            <person name="Zhong S."/>
            <person name="Turgeon B.G."/>
        </authorList>
    </citation>
    <scope>NUCLEOTIDE SEQUENCE [LARGE SCALE GENOMIC DNA]</scope>
    <source>
        <strain evidence="2">28A</strain>
    </source>
</reference>
<proteinExistence type="predicted"/>
<dbReference type="AlphaFoldDB" id="R0IUM7"/>
<evidence type="ECO:0000313" key="1">
    <source>
        <dbReference type="EMBL" id="EOA88500.1"/>
    </source>
</evidence>
<dbReference type="GeneID" id="19404368"/>
<dbReference type="HOGENOM" id="CLU_2122603_0_0_1"/>
<dbReference type="EMBL" id="KB908537">
    <property type="protein sequence ID" value="EOA88500.1"/>
    <property type="molecule type" value="Genomic_DNA"/>
</dbReference>
<gene>
    <name evidence="1" type="ORF">SETTUDRAFT_38543</name>
</gene>
<name>R0IUM7_EXST2</name>
<protein>
    <submittedName>
        <fullName evidence="1">Uncharacterized protein</fullName>
    </submittedName>
</protein>
<sequence length="114" mass="12672">MANNTTATSVTAAYSTPKLARLPETQLTSNTEQPHIVVVRRVAHAAHGHNAIFPPIGKLPCWKKRRDFHPQAWMELGLDVRIVSFCPTSSETEVDEEVYKAYAFTYGQALNGAF</sequence>
<accession>R0IUM7</accession>
<keyword evidence="2" id="KW-1185">Reference proteome</keyword>
<reference evidence="1 2" key="1">
    <citation type="journal article" date="2012" name="PLoS Pathog.">
        <title>Diverse lifestyles and strategies of plant pathogenesis encoded in the genomes of eighteen Dothideomycetes fungi.</title>
        <authorList>
            <person name="Ohm R.A."/>
            <person name="Feau N."/>
            <person name="Henrissat B."/>
            <person name="Schoch C.L."/>
            <person name="Horwitz B.A."/>
            <person name="Barry K.W."/>
            <person name="Condon B.J."/>
            <person name="Copeland A.C."/>
            <person name="Dhillon B."/>
            <person name="Glaser F."/>
            <person name="Hesse C.N."/>
            <person name="Kosti I."/>
            <person name="LaButti K."/>
            <person name="Lindquist E.A."/>
            <person name="Lucas S."/>
            <person name="Salamov A.A."/>
            <person name="Bradshaw R.E."/>
            <person name="Ciuffetti L."/>
            <person name="Hamelin R.C."/>
            <person name="Kema G.H.J."/>
            <person name="Lawrence C."/>
            <person name="Scott J.A."/>
            <person name="Spatafora J.W."/>
            <person name="Turgeon B.G."/>
            <person name="de Wit P.J.G.M."/>
            <person name="Zhong S."/>
            <person name="Goodwin S.B."/>
            <person name="Grigoriev I.V."/>
        </authorList>
    </citation>
    <scope>NUCLEOTIDE SEQUENCE [LARGE SCALE GENOMIC DNA]</scope>
    <source>
        <strain evidence="2">28A</strain>
    </source>
</reference>
<organism evidence="1 2">
    <name type="scientific">Exserohilum turcicum (strain 28A)</name>
    <name type="common">Northern leaf blight fungus</name>
    <name type="synonym">Setosphaeria turcica</name>
    <dbReference type="NCBI Taxonomy" id="671987"/>
    <lineage>
        <taxon>Eukaryota</taxon>
        <taxon>Fungi</taxon>
        <taxon>Dikarya</taxon>
        <taxon>Ascomycota</taxon>
        <taxon>Pezizomycotina</taxon>
        <taxon>Dothideomycetes</taxon>
        <taxon>Pleosporomycetidae</taxon>
        <taxon>Pleosporales</taxon>
        <taxon>Pleosporineae</taxon>
        <taxon>Pleosporaceae</taxon>
        <taxon>Exserohilum</taxon>
    </lineage>
</organism>
<dbReference type="RefSeq" id="XP_008023750.1">
    <property type="nucleotide sequence ID" value="XM_008025559.1"/>
</dbReference>
<dbReference type="Proteomes" id="UP000016935">
    <property type="component" value="Unassembled WGS sequence"/>
</dbReference>